<dbReference type="GO" id="GO:0006508">
    <property type="term" value="P:proteolysis"/>
    <property type="evidence" value="ECO:0007669"/>
    <property type="project" value="UniProtKB-KW"/>
</dbReference>
<comment type="caution">
    <text evidence="2">The sequence shown here is derived from an EMBL/GenBank/DDBJ whole genome shotgun (WGS) entry which is preliminary data.</text>
</comment>
<gene>
    <name evidence="2" type="ORF">BKA21_002376</name>
    <name evidence="1" type="ORF">Col01nite_15460</name>
</gene>
<dbReference type="AlphaFoldDB" id="A0A7Y9FH50"/>
<protein>
    <submittedName>
        <fullName evidence="2">C-terminal processing protease CtpA/Prc</fullName>
    </submittedName>
</protein>
<evidence type="ECO:0000313" key="3">
    <source>
        <dbReference type="Proteomes" id="UP000577956"/>
    </source>
</evidence>
<keyword evidence="2" id="KW-0378">Hydrolase</keyword>
<dbReference type="GO" id="GO:0008233">
    <property type="term" value="F:peptidase activity"/>
    <property type="evidence" value="ECO:0007669"/>
    <property type="project" value="UniProtKB-KW"/>
</dbReference>
<dbReference type="Proteomes" id="UP000577956">
    <property type="component" value="Unassembled WGS sequence"/>
</dbReference>
<evidence type="ECO:0000313" key="2">
    <source>
        <dbReference type="EMBL" id="NYD86827.1"/>
    </source>
</evidence>
<accession>A0A7Y9FH50</accession>
<reference evidence="1 4" key="2">
    <citation type="submission" date="2021-01" db="EMBL/GenBank/DDBJ databases">
        <title>Whole genome shotgun sequence of Cellulomonas oligotrophica NBRC 109435.</title>
        <authorList>
            <person name="Komaki H."/>
            <person name="Tamura T."/>
        </authorList>
    </citation>
    <scope>NUCLEOTIDE SEQUENCE [LARGE SCALE GENOMIC DNA]</scope>
    <source>
        <strain evidence="1 4">NBRC 109435</strain>
    </source>
</reference>
<sequence length="134" mass="14281">MGRRVTMTRADVKARARTAREFHQVALERVELAGPGPSEVAQVAASNAVHAAIAAADAICGITLGEHASGSDHREAVNLLRTVPGEGTRLAAKLQRLLSRKSSFTYGGFCTRDEAEQATKDAAALIDELDRRSL</sequence>
<keyword evidence="2" id="KW-0645">Protease</keyword>
<proteinExistence type="predicted"/>
<name>A0A7Y9FH50_9CELL</name>
<dbReference type="EMBL" id="BONN01000003">
    <property type="protein sequence ID" value="GIG32387.1"/>
    <property type="molecule type" value="Genomic_DNA"/>
</dbReference>
<reference evidence="2 3" key="1">
    <citation type="submission" date="2020-07" db="EMBL/GenBank/DDBJ databases">
        <title>Sequencing the genomes of 1000 actinobacteria strains.</title>
        <authorList>
            <person name="Klenk H.-P."/>
        </authorList>
    </citation>
    <scope>NUCLEOTIDE SEQUENCE [LARGE SCALE GENOMIC DNA]</scope>
    <source>
        <strain evidence="2 3">DSM 24482</strain>
    </source>
</reference>
<keyword evidence="4" id="KW-1185">Reference proteome</keyword>
<dbReference type="Proteomes" id="UP000618382">
    <property type="component" value="Unassembled WGS sequence"/>
</dbReference>
<organism evidence="2 3">
    <name type="scientific">Cellulomonas oligotrophica</name>
    <dbReference type="NCBI Taxonomy" id="931536"/>
    <lineage>
        <taxon>Bacteria</taxon>
        <taxon>Bacillati</taxon>
        <taxon>Actinomycetota</taxon>
        <taxon>Actinomycetes</taxon>
        <taxon>Micrococcales</taxon>
        <taxon>Cellulomonadaceae</taxon>
        <taxon>Cellulomonas</taxon>
    </lineage>
</organism>
<evidence type="ECO:0000313" key="1">
    <source>
        <dbReference type="EMBL" id="GIG32387.1"/>
    </source>
</evidence>
<dbReference type="EMBL" id="JACCBK010000001">
    <property type="protein sequence ID" value="NYD86827.1"/>
    <property type="molecule type" value="Genomic_DNA"/>
</dbReference>
<evidence type="ECO:0000313" key="4">
    <source>
        <dbReference type="Proteomes" id="UP000618382"/>
    </source>
</evidence>
<dbReference type="RefSeq" id="WP_140459331.1">
    <property type="nucleotide sequence ID" value="NZ_BAABFI010000001.1"/>
</dbReference>
<dbReference type="Gene3D" id="1.20.120.330">
    <property type="entry name" value="Nucleotidyltransferases domain 2"/>
    <property type="match status" value="1"/>
</dbReference>